<feature type="domain" description="Outer membrane protein beta-barrel" evidence="6">
    <location>
        <begin position="375"/>
        <end position="759"/>
    </location>
</feature>
<dbReference type="Gene3D" id="2.60.40.1120">
    <property type="entry name" value="Carboxypeptidase-like, regulatory domain"/>
    <property type="match status" value="1"/>
</dbReference>
<dbReference type="RefSeq" id="WP_039138001.1">
    <property type="nucleotide sequence ID" value="NZ_JSVC01000006.1"/>
</dbReference>
<evidence type="ECO:0000259" key="6">
    <source>
        <dbReference type="Pfam" id="PF14905"/>
    </source>
</evidence>
<evidence type="ECO:0000313" key="7">
    <source>
        <dbReference type="EMBL" id="KIC95413.1"/>
    </source>
</evidence>
<reference evidence="7 8" key="1">
    <citation type="submission" date="2014-11" db="EMBL/GenBank/DDBJ databases">
        <title>Genome sequence of Flavihumibacter solisilvae 3-3.</title>
        <authorList>
            <person name="Zhou G."/>
            <person name="Li M."/>
            <person name="Wang G."/>
        </authorList>
    </citation>
    <scope>NUCLEOTIDE SEQUENCE [LARGE SCALE GENOMIC DNA]</scope>
    <source>
        <strain evidence="7 8">3-3</strain>
    </source>
</reference>
<keyword evidence="3" id="KW-0998">Cell outer membrane</keyword>
<dbReference type="SUPFAM" id="SSF56935">
    <property type="entry name" value="Porins"/>
    <property type="match status" value="1"/>
</dbReference>
<dbReference type="PANTHER" id="PTHR40980:SF4">
    <property type="entry name" value="TONB-DEPENDENT RECEPTOR-LIKE BETA-BARREL DOMAIN-CONTAINING PROTEIN"/>
    <property type="match status" value="1"/>
</dbReference>
<comment type="subcellular location">
    <subcellularLocation>
        <location evidence="1">Cell outer membrane</location>
    </subcellularLocation>
</comment>
<evidence type="ECO:0000256" key="1">
    <source>
        <dbReference type="ARBA" id="ARBA00004442"/>
    </source>
</evidence>
<name>A0A0C1LJ37_9BACT</name>
<dbReference type="InterPro" id="IPR008969">
    <property type="entry name" value="CarboxyPept-like_regulatory"/>
</dbReference>
<organism evidence="7 8">
    <name type="scientific">Flavihumibacter solisilvae</name>
    <dbReference type="NCBI Taxonomy" id="1349421"/>
    <lineage>
        <taxon>Bacteria</taxon>
        <taxon>Pseudomonadati</taxon>
        <taxon>Bacteroidota</taxon>
        <taxon>Chitinophagia</taxon>
        <taxon>Chitinophagales</taxon>
        <taxon>Chitinophagaceae</taxon>
        <taxon>Flavihumibacter</taxon>
    </lineage>
</organism>
<comment type="caution">
    <text evidence="7">The sequence shown here is derived from an EMBL/GenBank/DDBJ whole genome shotgun (WGS) entry which is preliminary data.</text>
</comment>
<evidence type="ECO:0000313" key="8">
    <source>
        <dbReference type="Proteomes" id="UP000031408"/>
    </source>
</evidence>
<feature type="chain" id="PRO_5002135501" description="Outer membrane protein beta-barrel domain-containing protein" evidence="5">
    <location>
        <begin position="20"/>
        <end position="806"/>
    </location>
</feature>
<dbReference type="GO" id="GO:0009279">
    <property type="term" value="C:cell outer membrane"/>
    <property type="evidence" value="ECO:0007669"/>
    <property type="project" value="UniProtKB-SubCell"/>
</dbReference>
<feature type="signal peptide" evidence="5">
    <location>
        <begin position="1"/>
        <end position="19"/>
    </location>
</feature>
<evidence type="ECO:0000256" key="2">
    <source>
        <dbReference type="ARBA" id="ARBA00023136"/>
    </source>
</evidence>
<dbReference type="AlphaFoldDB" id="A0A0C1LJ37"/>
<dbReference type="Pfam" id="PF14905">
    <property type="entry name" value="OMP_b-brl_3"/>
    <property type="match status" value="1"/>
</dbReference>
<dbReference type="PANTHER" id="PTHR40980">
    <property type="entry name" value="PLUG DOMAIN-CONTAINING PROTEIN"/>
    <property type="match status" value="1"/>
</dbReference>
<evidence type="ECO:0000256" key="4">
    <source>
        <dbReference type="SAM" id="MobiDB-lite"/>
    </source>
</evidence>
<evidence type="ECO:0000256" key="5">
    <source>
        <dbReference type="SAM" id="SignalP"/>
    </source>
</evidence>
<feature type="region of interest" description="Disordered" evidence="4">
    <location>
        <begin position="784"/>
        <end position="806"/>
    </location>
</feature>
<evidence type="ECO:0000256" key="3">
    <source>
        <dbReference type="ARBA" id="ARBA00023237"/>
    </source>
</evidence>
<dbReference type="STRING" id="1349421.OI18_05840"/>
<dbReference type="Pfam" id="PF13620">
    <property type="entry name" value="CarboxypepD_reg"/>
    <property type="match status" value="1"/>
</dbReference>
<keyword evidence="8" id="KW-1185">Reference proteome</keyword>
<dbReference type="OrthoDB" id="905812at2"/>
<dbReference type="InterPro" id="IPR036942">
    <property type="entry name" value="Beta-barrel_TonB_sf"/>
</dbReference>
<keyword evidence="5" id="KW-0732">Signal</keyword>
<dbReference type="SUPFAM" id="SSF49464">
    <property type="entry name" value="Carboxypeptidase regulatory domain-like"/>
    <property type="match status" value="1"/>
</dbReference>
<accession>A0A0C1LJ37</accession>
<dbReference type="Proteomes" id="UP000031408">
    <property type="component" value="Unassembled WGS sequence"/>
</dbReference>
<dbReference type="InterPro" id="IPR041700">
    <property type="entry name" value="OMP_b-brl_3"/>
</dbReference>
<proteinExistence type="predicted"/>
<dbReference type="Gene3D" id="2.40.170.20">
    <property type="entry name" value="TonB-dependent receptor, beta-barrel domain"/>
    <property type="match status" value="1"/>
</dbReference>
<gene>
    <name evidence="7" type="ORF">OI18_05840</name>
</gene>
<keyword evidence="2" id="KW-0472">Membrane</keyword>
<protein>
    <recommendedName>
        <fullName evidence="6">Outer membrane protein beta-barrel domain-containing protein</fullName>
    </recommendedName>
</protein>
<dbReference type="EMBL" id="JSVC01000006">
    <property type="protein sequence ID" value="KIC95413.1"/>
    <property type="molecule type" value="Genomic_DNA"/>
</dbReference>
<sequence>MRAYLGAILILLSHLAAYPQSISGTITDAADKALANASVFLLNAKDSALVKGAMTDQAGKYSFENIGAGTYMVSSSFAGLKAVYSSSFTHGSQGNSSVSTLRMTEKESELSAVTVVGKKPLFEQKMDRMIINVASSITGVGSTALDVLERAPGIMVDRQNNGLSMNGKSGVVVMLNGKISRMPLSAVVQVLAGMSSSNIEKIELITTPPANYDAEGNAGYINIVLKENTLYGTNGSYSATAGYGKGPVLSASANFNHRTMRTNFFGDFSVSRNAQEQELSFYRKVLKDTQVIENYIHTMRDPVVLFTNGRLGLDYQWNKKTVVGVLVSGFHRNWTMDAVNNTQIYLDKSLDTMVRIDNHEVHKLTNISGNLNMLHNFNEGERLSMDLDYIYYKDLNPVDYVNYYYDGNGEPLFQFRTKSDKETPIKFWVWSADYNKKFSSKISLETGVKGTWSEFRNDVSVQNKQDDEWETDESLTANYELNESILAAYGSLNIAFNEKNNAKVGLRYEYTNSVLDSEEKKNIVDRHYGRLFPTLFFSHKINEKHSFNFAYSRRITRPTFNDMAPFVIFVDPNTFFSGNPSLQPSISDEVKADYLFKNVVLSVQYTYEADPITNFSPSVDPESNKQTLAAENQKSRKTFNVILSLPIKVNSWWSMQNNFTGTAQTLDGTYKGDPILLKQKSLNARTTQTFSLPKDFSLELSGFFQSPGMFSVYKVNSFGSLDFGAQKKFPKIRSSLRLAYDNILNTLIFKPDINLPEQNLVLNGVLRFTNPTVRLTYTHQFGNDKLKGKRENSSGDDARQRVRSEN</sequence>